<accession>A0A7S0JJM5</accession>
<dbReference type="PANTHER" id="PTHR45969:SF69">
    <property type="entry name" value="FINGER DOMAIN PROTEIN, PUTATIVE (AFU_ORTHOLOGUE AFUA_3G12190)-RELATED"/>
    <property type="match status" value="1"/>
</dbReference>
<dbReference type="GO" id="GO:0061630">
    <property type="term" value="F:ubiquitin protein ligase activity"/>
    <property type="evidence" value="ECO:0007669"/>
    <property type="project" value="TreeGrafter"/>
</dbReference>
<keyword evidence="2 4" id="KW-0863">Zinc-finger</keyword>
<evidence type="ECO:0000256" key="4">
    <source>
        <dbReference type="PROSITE-ProRule" id="PRU00175"/>
    </source>
</evidence>
<dbReference type="InterPro" id="IPR013083">
    <property type="entry name" value="Znf_RING/FYVE/PHD"/>
</dbReference>
<dbReference type="AlphaFoldDB" id="A0A7S0JJM5"/>
<reference evidence="7" key="1">
    <citation type="submission" date="2021-01" db="EMBL/GenBank/DDBJ databases">
        <authorList>
            <person name="Corre E."/>
            <person name="Pelletier E."/>
            <person name="Niang G."/>
            <person name="Scheremetjew M."/>
            <person name="Finn R."/>
            <person name="Kale V."/>
            <person name="Holt S."/>
            <person name="Cochrane G."/>
            <person name="Meng A."/>
            <person name="Brown T."/>
            <person name="Cohen L."/>
        </authorList>
    </citation>
    <scope>NUCLEOTIDE SEQUENCE</scope>
    <source>
        <strain evidence="7">RCC1130</strain>
    </source>
</reference>
<protein>
    <recommendedName>
        <fullName evidence="6">RING-type domain-containing protein</fullName>
    </recommendedName>
</protein>
<dbReference type="GO" id="GO:0008270">
    <property type="term" value="F:zinc ion binding"/>
    <property type="evidence" value="ECO:0007669"/>
    <property type="project" value="UniProtKB-KW"/>
</dbReference>
<feature type="compositionally biased region" description="Polar residues" evidence="5">
    <location>
        <begin position="124"/>
        <end position="145"/>
    </location>
</feature>
<dbReference type="GO" id="GO:0016567">
    <property type="term" value="P:protein ubiquitination"/>
    <property type="evidence" value="ECO:0007669"/>
    <property type="project" value="TreeGrafter"/>
</dbReference>
<evidence type="ECO:0000256" key="2">
    <source>
        <dbReference type="ARBA" id="ARBA00022771"/>
    </source>
</evidence>
<dbReference type="PANTHER" id="PTHR45969">
    <property type="entry name" value="RING ZINC FINGER PROTEIN-RELATED"/>
    <property type="match status" value="1"/>
</dbReference>
<dbReference type="Gene3D" id="3.30.40.10">
    <property type="entry name" value="Zinc/RING finger domain, C3HC4 (zinc finger)"/>
    <property type="match status" value="1"/>
</dbReference>
<evidence type="ECO:0000256" key="5">
    <source>
        <dbReference type="SAM" id="MobiDB-lite"/>
    </source>
</evidence>
<dbReference type="Pfam" id="PF13639">
    <property type="entry name" value="zf-RING_2"/>
    <property type="match status" value="1"/>
</dbReference>
<feature type="compositionally biased region" description="Low complexity" evidence="5">
    <location>
        <begin position="102"/>
        <end position="119"/>
    </location>
</feature>
<keyword evidence="1" id="KW-0479">Metal-binding</keyword>
<proteinExistence type="predicted"/>
<evidence type="ECO:0000259" key="6">
    <source>
        <dbReference type="PROSITE" id="PS50089"/>
    </source>
</evidence>
<dbReference type="PROSITE" id="PS50089">
    <property type="entry name" value="ZF_RING_2"/>
    <property type="match status" value="1"/>
</dbReference>
<dbReference type="InterPro" id="IPR001841">
    <property type="entry name" value="Znf_RING"/>
</dbReference>
<evidence type="ECO:0000313" key="7">
    <source>
        <dbReference type="EMBL" id="CAD8552832.1"/>
    </source>
</evidence>
<dbReference type="SMART" id="SM00184">
    <property type="entry name" value="RING"/>
    <property type="match status" value="1"/>
</dbReference>
<dbReference type="EMBL" id="HBER01056327">
    <property type="protein sequence ID" value="CAD8552832.1"/>
    <property type="molecule type" value="Transcribed_RNA"/>
</dbReference>
<feature type="region of interest" description="Disordered" evidence="5">
    <location>
        <begin position="93"/>
        <end position="152"/>
    </location>
</feature>
<evidence type="ECO:0000256" key="3">
    <source>
        <dbReference type="ARBA" id="ARBA00022833"/>
    </source>
</evidence>
<keyword evidence="3" id="KW-0862">Zinc</keyword>
<feature type="domain" description="RING-type" evidence="6">
    <location>
        <begin position="5"/>
        <end position="56"/>
    </location>
</feature>
<gene>
    <name evidence="7" type="ORF">CLEP1334_LOCUS28123</name>
</gene>
<name>A0A7S0JJM5_9EUKA</name>
<sequence length="167" mass="16983">MMQACAICLVELAPLEPQAGGVEPLNALPCTHVFHAKCIRSWILHKGALASCPLCKRLLDPERQAMLGAPAAFLNSRPGARIMPALGETPCSNGAAATGVDSSSASSSSSEQSQNSPGSAAAVSFSSTRSAQSAETGVRSSSSSDALHPNHGAYSQHAAAPVLVFVA</sequence>
<evidence type="ECO:0000256" key="1">
    <source>
        <dbReference type="ARBA" id="ARBA00022723"/>
    </source>
</evidence>
<organism evidence="7">
    <name type="scientific">Calcidiscus leptoporus</name>
    <dbReference type="NCBI Taxonomy" id="127549"/>
    <lineage>
        <taxon>Eukaryota</taxon>
        <taxon>Haptista</taxon>
        <taxon>Haptophyta</taxon>
        <taxon>Prymnesiophyceae</taxon>
        <taxon>Coccolithales</taxon>
        <taxon>Calcidiscaceae</taxon>
        <taxon>Calcidiscus</taxon>
    </lineage>
</organism>
<dbReference type="SUPFAM" id="SSF57850">
    <property type="entry name" value="RING/U-box"/>
    <property type="match status" value="1"/>
</dbReference>